<evidence type="ECO:0000313" key="2">
    <source>
        <dbReference type="Proteomes" id="UP001642360"/>
    </source>
</evidence>
<dbReference type="AlphaFoldDB" id="A0ABC8S890"/>
<proteinExistence type="predicted"/>
<dbReference type="Proteomes" id="UP001642360">
    <property type="component" value="Unassembled WGS sequence"/>
</dbReference>
<keyword evidence="2" id="KW-1185">Reference proteome</keyword>
<evidence type="ECO:0000313" key="1">
    <source>
        <dbReference type="EMBL" id="CAK9153438.1"/>
    </source>
</evidence>
<dbReference type="EMBL" id="CAUOFW020002392">
    <property type="protein sequence ID" value="CAK9153438.1"/>
    <property type="molecule type" value="Genomic_DNA"/>
</dbReference>
<organism evidence="1 2">
    <name type="scientific">Ilex paraguariensis</name>
    <name type="common">yerba mate</name>
    <dbReference type="NCBI Taxonomy" id="185542"/>
    <lineage>
        <taxon>Eukaryota</taxon>
        <taxon>Viridiplantae</taxon>
        <taxon>Streptophyta</taxon>
        <taxon>Embryophyta</taxon>
        <taxon>Tracheophyta</taxon>
        <taxon>Spermatophyta</taxon>
        <taxon>Magnoliopsida</taxon>
        <taxon>eudicotyledons</taxon>
        <taxon>Gunneridae</taxon>
        <taxon>Pentapetalae</taxon>
        <taxon>asterids</taxon>
        <taxon>campanulids</taxon>
        <taxon>Aquifoliales</taxon>
        <taxon>Aquifoliaceae</taxon>
        <taxon>Ilex</taxon>
    </lineage>
</organism>
<protein>
    <submittedName>
        <fullName evidence="1">Uncharacterized protein</fullName>
    </submittedName>
</protein>
<gene>
    <name evidence="1" type="ORF">ILEXP_LOCUS21706</name>
</gene>
<accession>A0ABC8S890</accession>
<name>A0ABC8S890_9AQUA</name>
<sequence length="100" mass="11783">MKEIQEHDQILISLAKVLELTTKSKEAEVNEDLSLKVSKLSNILERKGMEVDALLKFVKDVAFKKYLESKYFKKETLKYYMDGFEKFRTCTKMDYPGLDF</sequence>
<reference evidence="1 2" key="1">
    <citation type="submission" date="2024-02" db="EMBL/GenBank/DDBJ databases">
        <authorList>
            <person name="Vignale AGUSTIN F."/>
            <person name="Sosa J E."/>
            <person name="Modenutti C."/>
        </authorList>
    </citation>
    <scope>NUCLEOTIDE SEQUENCE [LARGE SCALE GENOMIC DNA]</scope>
</reference>
<comment type="caution">
    <text evidence="1">The sequence shown here is derived from an EMBL/GenBank/DDBJ whole genome shotgun (WGS) entry which is preliminary data.</text>
</comment>